<proteinExistence type="predicted"/>
<feature type="chain" id="PRO_5041323285" evidence="1">
    <location>
        <begin position="18"/>
        <end position="285"/>
    </location>
</feature>
<reference evidence="2" key="1">
    <citation type="submission" date="2023-08" db="EMBL/GenBank/DDBJ databases">
        <authorList>
            <person name="Chen Y."/>
            <person name="Shah S."/>
            <person name="Dougan E. K."/>
            <person name="Thang M."/>
            <person name="Chan C."/>
        </authorList>
    </citation>
    <scope>NUCLEOTIDE SEQUENCE</scope>
</reference>
<dbReference type="Proteomes" id="UP001178507">
    <property type="component" value="Unassembled WGS sequence"/>
</dbReference>
<comment type="caution">
    <text evidence="2">The sequence shown here is derived from an EMBL/GenBank/DDBJ whole genome shotgun (WGS) entry which is preliminary data.</text>
</comment>
<organism evidence="2 3">
    <name type="scientific">Effrenium voratum</name>
    <dbReference type="NCBI Taxonomy" id="2562239"/>
    <lineage>
        <taxon>Eukaryota</taxon>
        <taxon>Sar</taxon>
        <taxon>Alveolata</taxon>
        <taxon>Dinophyceae</taxon>
        <taxon>Suessiales</taxon>
        <taxon>Symbiodiniaceae</taxon>
        <taxon>Effrenium</taxon>
    </lineage>
</organism>
<keyword evidence="3" id="KW-1185">Reference proteome</keyword>
<feature type="signal peptide" evidence="1">
    <location>
        <begin position="1"/>
        <end position="17"/>
    </location>
</feature>
<keyword evidence="1" id="KW-0732">Signal</keyword>
<accession>A0AA36HWA8</accession>
<gene>
    <name evidence="2" type="ORF">EVOR1521_LOCUS5356</name>
</gene>
<dbReference type="AlphaFoldDB" id="A0AA36HWA8"/>
<sequence>MGAWLFLAAAAAWSAASQDTTAPVLQIEDVQPFIFHVLVTVRLNEAGSVYCGAVKTLSSYTPSISQMKTGSSLDGHDSAAVTANAYVNLAVGVLEPATLYDVFCYAEDLFVNGFTLSQIASTKNSIATASGGDYVAPTFSWVLPASVSESNAVTVYFQLNEDGTVWCVAKEDAGLGTTTPTSGEILLNSKNVDSWGTQTVEAALSHKASIKLDGLREGTTYDVYCFAEDTAGNFLDGTPAYAADPAGLHRLPAPGDRPERRPVFGEARCLERRAAGVRVQRPLRR</sequence>
<evidence type="ECO:0000256" key="1">
    <source>
        <dbReference type="SAM" id="SignalP"/>
    </source>
</evidence>
<name>A0AA36HWA8_9DINO</name>
<evidence type="ECO:0000313" key="3">
    <source>
        <dbReference type="Proteomes" id="UP001178507"/>
    </source>
</evidence>
<protein>
    <submittedName>
        <fullName evidence="2">Uncharacterized protein</fullName>
    </submittedName>
</protein>
<evidence type="ECO:0000313" key="2">
    <source>
        <dbReference type="EMBL" id="CAJ1376251.1"/>
    </source>
</evidence>
<dbReference type="EMBL" id="CAUJNA010000375">
    <property type="protein sequence ID" value="CAJ1376251.1"/>
    <property type="molecule type" value="Genomic_DNA"/>
</dbReference>